<feature type="region of interest" description="Disordered" evidence="1">
    <location>
        <begin position="605"/>
        <end position="920"/>
    </location>
</feature>
<accession>A0A1B9H3G4</accession>
<reference evidence="2 3" key="1">
    <citation type="submission" date="2013-07" db="EMBL/GenBank/DDBJ databases">
        <title>The Genome Sequence of Cryptococcus heveanensis BCC8398.</title>
        <authorList>
            <consortium name="The Broad Institute Genome Sequencing Platform"/>
            <person name="Cuomo C."/>
            <person name="Litvintseva A."/>
            <person name="Chen Y."/>
            <person name="Heitman J."/>
            <person name="Sun S."/>
            <person name="Springer D."/>
            <person name="Dromer F."/>
            <person name="Young S.K."/>
            <person name="Zeng Q."/>
            <person name="Gargeya S."/>
            <person name="Fitzgerald M."/>
            <person name="Abouelleil A."/>
            <person name="Alvarado L."/>
            <person name="Berlin A.M."/>
            <person name="Chapman S.B."/>
            <person name="Dewar J."/>
            <person name="Goldberg J."/>
            <person name="Griggs A."/>
            <person name="Gujja S."/>
            <person name="Hansen M."/>
            <person name="Howarth C."/>
            <person name="Imamovic A."/>
            <person name="Larimer J."/>
            <person name="McCowan C."/>
            <person name="Murphy C."/>
            <person name="Pearson M."/>
            <person name="Priest M."/>
            <person name="Roberts A."/>
            <person name="Saif S."/>
            <person name="Shea T."/>
            <person name="Sykes S."/>
            <person name="Wortman J."/>
            <person name="Nusbaum C."/>
            <person name="Birren B."/>
        </authorList>
    </citation>
    <scope>NUCLEOTIDE SEQUENCE [LARGE SCALE GENOMIC DNA]</scope>
    <source>
        <strain evidence="2 3">BCC8398</strain>
    </source>
</reference>
<feature type="region of interest" description="Disordered" evidence="1">
    <location>
        <begin position="169"/>
        <end position="268"/>
    </location>
</feature>
<feature type="compositionally biased region" description="Polar residues" evidence="1">
    <location>
        <begin position="614"/>
        <end position="636"/>
    </location>
</feature>
<feature type="compositionally biased region" description="Basic and acidic residues" evidence="1">
    <location>
        <begin position="127"/>
        <end position="142"/>
    </location>
</feature>
<feature type="compositionally biased region" description="Polar residues" evidence="1">
    <location>
        <begin position="313"/>
        <end position="334"/>
    </location>
</feature>
<evidence type="ECO:0000256" key="1">
    <source>
        <dbReference type="SAM" id="MobiDB-lite"/>
    </source>
</evidence>
<feature type="compositionally biased region" description="Basic and acidic residues" evidence="1">
    <location>
        <begin position="739"/>
        <end position="758"/>
    </location>
</feature>
<feature type="compositionally biased region" description="Basic residues" evidence="1">
    <location>
        <begin position="179"/>
        <end position="194"/>
    </location>
</feature>
<sequence length="995" mass="106797">MSADVETPITLPAFPRPTSLYLPDVPRSVPILDTTSYSPFPTFPGSNHRARDPYGLNAYLLHPDDNLWHYVDPMPNPSALGAVQHQRSSSMDEQSSPSITPVRAVKKQRSLSGLRPSPLSQPPVSGEKADDSESDNKPEMLQRRRSSSLSSSPRLSLEQEVEIVATFRSETAKTPKTPKSGKKSLRRAFTKARKSVFGTSDTPPVPSMPALPEPRALLAPSMSGSSSESTTDPTTPMTSRSNSNYSSVSSASSTSSSEGVKTPGEGVSAEIAITGSKLADALQEAGEKKNKGKGWKWLGARKGGKLTVKDSDGSGSTTPLSDLSAASTPNSSTPDLLAGGVPKVTLTPSPAITTPRGGSPVLAPSEQMARQHTWASEQLRRVSMRKLGQLRSPSPHPLALSLRRQNSKLPDEVAFSIQSGQRVFPMSVNSHQGAEGDLVPAQGGLWLNIAISRVMQKLEQGEQPDGILKARPSPKKKSTIPRPRGVLDFINRPPYEERNIVFYPDNVFSPISMARPGYGVWDLDFSPYIFALSTIDDSGSTWPAMPRASLETPSDELAEVIKAFGESSMEDEKVETLKSPAPLREQGPDAAFTTLTASAPLKTSTPLASRVLTPAQSPSKSRPLSSFRSAGRHSNTSSASASSSSSGESESEEEDDEPLAVVAKRRSQSFQSQPRPVGTVPLHPAAASSSTGRPSAGVAAGRSLSQPDKRASKRLSLPLEADSSRWKEMQQQSAMNEVARARERREANRVGEVEKRAVSEQIKAQQLAKRRSSMMDLRETGSGSQQHVASSSKHKRNSSATALAVPLPRPTSMHIPAPVSSSFQNDARRSRGTSHGLSHPQCSSKQQHLSPARPEAGRAKSGPPPVGEKRGRYHSFYEQRAASTSAPSFHSAHSHSHSNSNSSSNPKIHAHPHGFPQHGVSPYPHPHHAQAHAHMFAQAQGGLQVYPPAYQQHQGVSMYGGMTMPPVLGMPNHPYATQQGVYGSPASSKRVTRMA</sequence>
<feature type="compositionally biased region" description="Low complexity" evidence="1">
    <location>
        <begin position="147"/>
        <end position="156"/>
    </location>
</feature>
<feature type="region of interest" description="Disordered" evidence="1">
    <location>
        <begin position="567"/>
        <end position="587"/>
    </location>
</feature>
<gene>
    <name evidence="2" type="ORF">I316_00030</name>
</gene>
<feature type="compositionally biased region" description="Pro residues" evidence="1">
    <location>
        <begin position="203"/>
        <end position="212"/>
    </location>
</feature>
<evidence type="ECO:0000313" key="3">
    <source>
        <dbReference type="Proteomes" id="UP000092666"/>
    </source>
</evidence>
<organism evidence="2 3">
    <name type="scientific">Kwoniella heveanensis BCC8398</name>
    <dbReference type="NCBI Taxonomy" id="1296120"/>
    <lineage>
        <taxon>Eukaryota</taxon>
        <taxon>Fungi</taxon>
        <taxon>Dikarya</taxon>
        <taxon>Basidiomycota</taxon>
        <taxon>Agaricomycotina</taxon>
        <taxon>Tremellomycetes</taxon>
        <taxon>Tremellales</taxon>
        <taxon>Cryptococcaceae</taxon>
        <taxon>Kwoniella</taxon>
    </lineage>
</organism>
<feature type="compositionally biased region" description="Polar residues" evidence="1">
    <location>
        <begin position="833"/>
        <end position="849"/>
    </location>
</feature>
<feature type="compositionally biased region" description="Polar residues" evidence="1">
    <location>
        <begin position="85"/>
        <end position="99"/>
    </location>
</feature>
<dbReference type="AlphaFoldDB" id="A0A1B9H3G4"/>
<dbReference type="Proteomes" id="UP000092666">
    <property type="component" value="Unassembled WGS sequence"/>
</dbReference>
<feature type="compositionally biased region" description="Low complexity" evidence="1">
    <location>
        <begin position="881"/>
        <end position="905"/>
    </location>
</feature>
<feature type="compositionally biased region" description="Acidic residues" evidence="1">
    <location>
        <begin position="649"/>
        <end position="658"/>
    </location>
</feature>
<name>A0A1B9H3G4_9TREE</name>
<reference evidence="3" key="2">
    <citation type="submission" date="2013-12" db="EMBL/GenBank/DDBJ databases">
        <title>Evolution of pathogenesis and genome organization in the Tremellales.</title>
        <authorList>
            <person name="Cuomo C."/>
            <person name="Litvintseva A."/>
            <person name="Heitman J."/>
            <person name="Chen Y."/>
            <person name="Sun S."/>
            <person name="Springer D."/>
            <person name="Dromer F."/>
            <person name="Young S."/>
            <person name="Zeng Q."/>
            <person name="Chapman S."/>
            <person name="Gujja S."/>
            <person name="Saif S."/>
            <person name="Birren B."/>
        </authorList>
    </citation>
    <scope>NUCLEOTIDE SEQUENCE [LARGE SCALE GENOMIC DNA]</scope>
    <source>
        <strain evidence="3">BCC8398</strain>
    </source>
</reference>
<evidence type="ECO:0000313" key="2">
    <source>
        <dbReference type="EMBL" id="OCF37806.1"/>
    </source>
</evidence>
<feature type="compositionally biased region" description="Low complexity" evidence="1">
    <location>
        <begin position="637"/>
        <end position="648"/>
    </location>
</feature>
<feature type="region of interest" description="Disordered" evidence="1">
    <location>
        <begin position="79"/>
        <end position="157"/>
    </location>
</feature>
<feature type="compositionally biased region" description="Polar residues" evidence="1">
    <location>
        <begin position="781"/>
        <end position="791"/>
    </location>
</feature>
<feature type="compositionally biased region" description="Low complexity" evidence="1">
    <location>
        <begin position="213"/>
        <end position="257"/>
    </location>
</feature>
<dbReference type="OrthoDB" id="3268641at2759"/>
<feature type="region of interest" description="Disordered" evidence="1">
    <location>
        <begin position="283"/>
        <end position="337"/>
    </location>
</feature>
<keyword evidence="3" id="KW-1185">Reference proteome</keyword>
<dbReference type="EMBL" id="KI669492">
    <property type="protein sequence ID" value="OCF37806.1"/>
    <property type="molecule type" value="Genomic_DNA"/>
</dbReference>
<proteinExistence type="predicted"/>
<protein>
    <submittedName>
        <fullName evidence="2">Uncharacterized protein</fullName>
    </submittedName>
</protein>
<feature type="region of interest" description="Disordered" evidence="1">
    <location>
        <begin position="465"/>
        <end position="485"/>
    </location>
</feature>